<dbReference type="PANTHER" id="PTHR30468">
    <property type="entry name" value="ALPHA-KETOGLUTARATE-DEPENDENT SULFONATE DIOXYGENASE"/>
    <property type="match status" value="1"/>
</dbReference>
<dbReference type="GO" id="GO:0046872">
    <property type="term" value="F:metal ion binding"/>
    <property type="evidence" value="ECO:0007669"/>
    <property type="project" value="UniProtKB-KW"/>
</dbReference>
<keyword evidence="5" id="KW-0408">Iron</keyword>
<evidence type="ECO:0000259" key="6">
    <source>
        <dbReference type="Pfam" id="PF02668"/>
    </source>
</evidence>
<reference evidence="7 8" key="1">
    <citation type="submission" date="2014-12" db="EMBL/GenBank/DDBJ databases">
        <title>16Stimator: statistical estimation of ribosomal gene copy numbers from draft genome assemblies.</title>
        <authorList>
            <person name="Perisin M.A."/>
            <person name="Vetter M."/>
            <person name="Gilbert J.A."/>
            <person name="Bergelson J."/>
        </authorList>
    </citation>
    <scope>NUCLEOTIDE SEQUENCE [LARGE SCALE GENOMIC DNA]</scope>
    <source>
        <strain evidence="7 8">MEJ086</strain>
    </source>
</reference>
<proteinExistence type="inferred from homology"/>
<evidence type="ECO:0000256" key="4">
    <source>
        <dbReference type="ARBA" id="ARBA00023002"/>
    </source>
</evidence>
<dbReference type="PANTHER" id="PTHR30468:SF1">
    <property type="entry name" value="ALPHA-KETOGLUTARATE-DEPENDENT SULFONATE DIOXYGENASE"/>
    <property type="match status" value="1"/>
</dbReference>
<dbReference type="OrthoDB" id="581608at2"/>
<evidence type="ECO:0000256" key="5">
    <source>
        <dbReference type="ARBA" id="ARBA00023004"/>
    </source>
</evidence>
<dbReference type="GO" id="GO:0006790">
    <property type="term" value="P:sulfur compound metabolic process"/>
    <property type="evidence" value="ECO:0007669"/>
    <property type="project" value="TreeGrafter"/>
</dbReference>
<dbReference type="Pfam" id="PF02668">
    <property type="entry name" value="TauD"/>
    <property type="match status" value="1"/>
</dbReference>
<dbReference type="GO" id="GO:0000908">
    <property type="term" value="F:taurine dioxygenase activity"/>
    <property type="evidence" value="ECO:0007669"/>
    <property type="project" value="TreeGrafter"/>
</dbReference>
<keyword evidence="3 7" id="KW-0223">Dioxygenase</keyword>
<name>A0A0D0K6X6_9PSED</name>
<evidence type="ECO:0000313" key="8">
    <source>
        <dbReference type="Proteomes" id="UP000032068"/>
    </source>
</evidence>
<dbReference type="AlphaFoldDB" id="A0A0D0K6X6"/>
<accession>A0A0D0K6X6</accession>
<comment type="caution">
    <text evidence="7">The sequence shown here is derived from an EMBL/GenBank/DDBJ whole genome shotgun (WGS) entry which is preliminary data.</text>
</comment>
<feature type="domain" description="TauD/TfdA-like" evidence="6">
    <location>
        <begin position="21"/>
        <end position="291"/>
    </location>
</feature>
<dbReference type="EMBL" id="JXQW01000008">
    <property type="protein sequence ID" value="KIQ04371.1"/>
    <property type="molecule type" value="Genomic_DNA"/>
</dbReference>
<evidence type="ECO:0000256" key="3">
    <source>
        <dbReference type="ARBA" id="ARBA00022964"/>
    </source>
</evidence>
<dbReference type="Gene3D" id="3.60.130.10">
    <property type="entry name" value="Clavaminate synthase-like"/>
    <property type="match status" value="1"/>
</dbReference>
<gene>
    <name evidence="7" type="ORF">RU08_05360</name>
</gene>
<evidence type="ECO:0000313" key="7">
    <source>
        <dbReference type="EMBL" id="KIQ04371.1"/>
    </source>
</evidence>
<sequence length="299" mass="33555">MTQTAHPLQQTASHDDFRIEPQQAPLGAIVHGLDARQSPSPAQILQLKQALRDHHILIFRDQQLDEAQFLRFTSWFGSVFQPHPDFLVLSSGADGKAPDIVKVANTDDGELGHSELSAHSDHHWTPTPSSGSLLYAQEVPQHGGETVWTNLALAYSTLDEQTKAEIEGLRLINYNPFVRIRNGDYGRMGSIAYRTPDIEPIQGTEHPLVRTHPESGKRLLYLGARTEVELVGVAPERGQALIARLREHLARPELSYSHRWSVGDIVYWDNQATLHARNAFPAEQRRRLQRISLAGSRPF</sequence>
<evidence type="ECO:0000256" key="2">
    <source>
        <dbReference type="ARBA" id="ARBA00022723"/>
    </source>
</evidence>
<dbReference type="Proteomes" id="UP000032068">
    <property type="component" value="Unassembled WGS sequence"/>
</dbReference>
<keyword evidence="4" id="KW-0560">Oxidoreductase</keyword>
<dbReference type="InterPro" id="IPR003819">
    <property type="entry name" value="TauD/TfdA-like"/>
</dbReference>
<comment type="similarity">
    <text evidence="1">Belongs to the TfdA dioxygenase family.</text>
</comment>
<evidence type="ECO:0000256" key="1">
    <source>
        <dbReference type="ARBA" id="ARBA00005896"/>
    </source>
</evidence>
<keyword evidence="2" id="KW-0479">Metal-binding</keyword>
<dbReference type="InterPro" id="IPR042098">
    <property type="entry name" value="TauD-like_sf"/>
</dbReference>
<dbReference type="InterPro" id="IPR051323">
    <property type="entry name" value="AtsK-like"/>
</dbReference>
<protein>
    <submittedName>
        <fullName evidence="7">Taurine dioxygenase</fullName>
    </submittedName>
</protein>
<dbReference type="RefSeq" id="WP_042552779.1">
    <property type="nucleotide sequence ID" value="NZ_JXQW01000008.1"/>
</dbReference>
<organism evidence="7 8">
    <name type="scientific">Pseudomonas fulva</name>
    <dbReference type="NCBI Taxonomy" id="47880"/>
    <lineage>
        <taxon>Bacteria</taxon>
        <taxon>Pseudomonadati</taxon>
        <taxon>Pseudomonadota</taxon>
        <taxon>Gammaproteobacteria</taxon>
        <taxon>Pseudomonadales</taxon>
        <taxon>Pseudomonadaceae</taxon>
        <taxon>Pseudomonas</taxon>
    </lineage>
</organism>
<dbReference type="GO" id="GO:0005737">
    <property type="term" value="C:cytoplasm"/>
    <property type="evidence" value="ECO:0007669"/>
    <property type="project" value="TreeGrafter"/>
</dbReference>
<dbReference type="SUPFAM" id="SSF51197">
    <property type="entry name" value="Clavaminate synthase-like"/>
    <property type="match status" value="1"/>
</dbReference>